<dbReference type="Proteomes" id="UP000006818">
    <property type="component" value="Chromosome"/>
</dbReference>
<evidence type="ECO:0000313" key="3">
    <source>
        <dbReference type="Proteomes" id="UP000006818"/>
    </source>
</evidence>
<protein>
    <submittedName>
        <fullName evidence="2">Uncharacterized protein</fullName>
    </submittedName>
</protein>
<keyword evidence="1" id="KW-0472">Membrane</keyword>
<dbReference type="EMBL" id="CP001404">
    <property type="protein sequence ID" value="ACP47410.1"/>
    <property type="molecule type" value="Genomic_DNA"/>
</dbReference>
<gene>
    <name evidence="2" type="ordered locus">YN1551_0224</name>
</gene>
<sequence length="77" mass="8573">MGTIFGIIGVIALTYFTYLLLPFLVSDLIEHFLKFALEILSLGMDTALILIEYPKLKIAFLPIIGEGIEVVIFIISL</sequence>
<name>C3NK08_SACI1</name>
<dbReference type="AlphaFoldDB" id="C3NK08"/>
<evidence type="ECO:0000313" key="2">
    <source>
        <dbReference type="EMBL" id="ACP47410.1"/>
    </source>
</evidence>
<reference evidence="2 3" key="1">
    <citation type="journal article" date="2009" name="Proc. Natl. Acad. Sci. U.S.A.">
        <title>Biogeography of the Sulfolobus islandicus pan-genome.</title>
        <authorList>
            <person name="Reno M.L."/>
            <person name="Held N.L."/>
            <person name="Fields C.J."/>
            <person name="Burke P.V."/>
            <person name="Whitaker R.J."/>
        </authorList>
    </citation>
    <scope>NUCLEOTIDE SEQUENCE [LARGE SCALE GENOMIC DNA]</scope>
    <source>
        <strain evidence="3">Y.N.15.51 / Yellowstone #2</strain>
    </source>
</reference>
<dbReference type="HOGENOM" id="CLU_2629893_0_0_2"/>
<accession>C3NK08</accession>
<feature type="transmembrane region" description="Helical" evidence="1">
    <location>
        <begin position="7"/>
        <end position="25"/>
    </location>
</feature>
<dbReference type="KEGG" id="sin:YN1551_0224"/>
<keyword evidence="1" id="KW-0812">Transmembrane</keyword>
<evidence type="ECO:0000256" key="1">
    <source>
        <dbReference type="SAM" id="Phobius"/>
    </source>
</evidence>
<organism evidence="2 3">
    <name type="scientific">Saccharolobus islandicus (strain Y.N.15.51 / Yellowstone #2)</name>
    <name type="common">Sulfolobus islandicus</name>
    <dbReference type="NCBI Taxonomy" id="419942"/>
    <lineage>
        <taxon>Archaea</taxon>
        <taxon>Thermoproteota</taxon>
        <taxon>Thermoprotei</taxon>
        <taxon>Sulfolobales</taxon>
        <taxon>Sulfolobaceae</taxon>
        <taxon>Saccharolobus</taxon>
    </lineage>
</organism>
<keyword evidence="1" id="KW-1133">Transmembrane helix</keyword>
<proteinExistence type="predicted"/>